<keyword evidence="2" id="KW-1185">Reference proteome</keyword>
<protein>
    <submittedName>
        <fullName evidence="1">Uncharacterized protein</fullName>
    </submittedName>
</protein>
<dbReference type="Proteomes" id="UP001501074">
    <property type="component" value="Unassembled WGS sequence"/>
</dbReference>
<gene>
    <name evidence="1" type="ORF">GCM10022223_40000</name>
</gene>
<dbReference type="EMBL" id="BAAAZO010000006">
    <property type="protein sequence ID" value="GAA3619181.1"/>
    <property type="molecule type" value="Genomic_DNA"/>
</dbReference>
<accession>A0ABP6ZVM6</accession>
<name>A0ABP6ZVM6_9ACTN</name>
<organism evidence="1 2">
    <name type="scientific">Kineosporia mesophila</name>
    <dbReference type="NCBI Taxonomy" id="566012"/>
    <lineage>
        <taxon>Bacteria</taxon>
        <taxon>Bacillati</taxon>
        <taxon>Actinomycetota</taxon>
        <taxon>Actinomycetes</taxon>
        <taxon>Kineosporiales</taxon>
        <taxon>Kineosporiaceae</taxon>
        <taxon>Kineosporia</taxon>
    </lineage>
</organism>
<evidence type="ECO:0000313" key="2">
    <source>
        <dbReference type="Proteomes" id="UP001501074"/>
    </source>
</evidence>
<comment type="caution">
    <text evidence="1">The sequence shown here is derived from an EMBL/GenBank/DDBJ whole genome shotgun (WGS) entry which is preliminary data.</text>
</comment>
<proteinExistence type="predicted"/>
<evidence type="ECO:0000313" key="1">
    <source>
        <dbReference type="EMBL" id="GAA3619181.1"/>
    </source>
</evidence>
<reference evidence="2" key="1">
    <citation type="journal article" date="2019" name="Int. J. Syst. Evol. Microbiol.">
        <title>The Global Catalogue of Microorganisms (GCM) 10K type strain sequencing project: providing services to taxonomists for standard genome sequencing and annotation.</title>
        <authorList>
            <consortium name="The Broad Institute Genomics Platform"/>
            <consortium name="The Broad Institute Genome Sequencing Center for Infectious Disease"/>
            <person name="Wu L."/>
            <person name="Ma J."/>
        </authorList>
    </citation>
    <scope>NUCLEOTIDE SEQUENCE [LARGE SCALE GENOMIC DNA]</scope>
    <source>
        <strain evidence="2">JCM 16902</strain>
    </source>
</reference>
<sequence>MGVAAQPPPREPAEEVDRKALMITELRTHLAERRVVRQRNRKLAHELASYSTPAERQELDAIMGRHTESEIAELEAVLNQQAATRAVHL</sequence>